<dbReference type="Proteomes" id="UP001149090">
    <property type="component" value="Unassembled WGS sequence"/>
</dbReference>
<dbReference type="InterPro" id="IPR036465">
    <property type="entry name" value="vWFA_dom_sf"/>
</dbReference>
<name>A0A9Q0L7L3_ANAIG</name>
<dbReference type="SUPFAM" id="SSF53300">
    <property type="entry name" value="vWA-like"/>
    <property type="match status" value="1"/>
</dbReference>
<sequence>MNMLFGGAKDTVNFRVNVQKKQTVVESSITYHGLFAEYYFNVGKLEEEKLMAIQPFCAITENLETKEKEYYLSLMMKSKYDGEGIKKFGRPLINCVIVLDISGSMSSSFTGEWKRNENTSSKLEVAKRTIIGLTEHLKDDDYLGVVIFDDDAEVLIPFQKFGEMDMEKFKKTMKELETRGGTNLEEGFIEGSRMIENHLKKFKGDEMKEYENRILYLTDAHPTTGETRSDGLFSLTKKSADKKIYTTFIGVGVDFNTELIDVITKTKGANYYSVNSSSEFKRRMDTEFDYIMTPICFDIEVKVEGAKIQSIYGSPDSEEKKDTTVAEISTAMPSDVNENGEVQGAVLLLKMDKSVADGIPLNVVITYKDKYGNDFKEVNNVIFPELNENQNEIFEDKSIRKAILLIRLVDLVKKFHRVNDKEKGQKFLEYLKTEIPIIGDEKLNREIDLLNDLLKD</sequence>
<dbReference type="PROSITE" id="PS50234">
    <property type="entry name" value="VWFA"/>
    <property type="match status" value="1"/>
</dbReference>
<organism evidence="2 3">
    <name type="scientific">Anaeramoeba ignava</name>
    <name type="common">Anaerobic marine amoeba</name>
    <dbReference type="NCBI Taxonomy" id="1746090"/>
    <lineage>
        <taxon>Eukaryota</taxon>
        <taxon>Metamonada</taxon>
        <taxon>Anaeramoebidae</taxon>
        <taxon>Anaeramoeba</taxon>
    </lineage>
</organism>
<accession>A0A9Q0L7L3</accession>
<dbReference type="Gene3D" id="3.40.50.410">
    <property type="entry name" value="von Willebrand factor, type A domain"/>
    <property type="match status" value="1"/>
</dbReference>
<dbReference type="OrthoDB" id="299997at2759"/>
<dbReference type="OMA" id="KVICEII"/>
<evidence type="ECO:0000313" key="3">
    <source>
        <dbReference type="Proteomes" id="UP001149090"/>
    </source>
</evidence>
<dbReference type="PANTHER" id="PTHR10579:SF43">
    <property type="entry name" value="ZINC FINGER (C3HC4-TYPE RING FINGER) FAMILY PROTEIN"/>
    <property type="match status" value="1"/>
</dbReference>
<dbReference type="PANTHER" id="PTHR10579">
    <property type="entry name" value="CALCIUM-ACTIVATED CHLORIDE CHANNEL REGULATOR"/>
    <property type="match status" value="1"/>
</dbReference>
<gene>
    <name evidence="2" type="ORF">M0811_02749</name>
</gene>
<comment type="caution">
    <text evidence="2">The sequence shown here is derived from an EMBL/GenBank/DDBJ whole genome shotgun (WGS) entry which is preliminary data.</text>
</comment>
<dbReference type="InterPro" id="IPR002035">
    <property type="entry name" value="VWF_A"/>
</dbReference>
<dbReference type="InterPro" id="IPR051266">
    <property type="entry name" value="CLCR"/>
</dbReference>
<reference evidence="2" key="1">
    <citation type="submission" date="2022-10" db="EMBL/GenBank/DDBJ databases">
        <title>Novel sulphate-reducing endosymbionts in the free-living metamonad Anaeramoeba.</title>
        <authorList>
            <person name="Jerlstrom-Hultqvist J."/>
            <person name="Cepicka I."/>
            <person name="Gallot-Lavallee L."/>
            <person name="Salas-Leiva D."/>
            <person name="Curtis B.A."/>
            <person name="Zahonova K."/>
            <person name="Pipaliya S."/>
            <person name="Dacks J."/>
            <person name="Roger A.J."/>
        </authorList>
    </citation>
    <scope>NUCLEOTIDE SEQUENCE</scope>
    <source>
        <strain evidence="2">BMAN</strain>
    </source>
</reference>
<dbReference type="Pfam" id="PF13519">
    <property type="entry name" value="VWA_2"/>
    <property type="match status" value="1"/>
</dbReference>
<protein>
    <submittedName>
        <fullName evidence="2">Inter-alpha-trypsin inhibitor heavy chain h3</fullName>
    </submittedName>
</protein>
<dbReference type="AlphaFoldDB" id="A0A9Q0L7L3"/>
<proteinExistence type="predicted"/>
<feature type="domain" description="VWFA" evidence="1">
    <location>
        <begin position="94"/>
        <end position="291"/>
    </location>
</feature>
<dbReference type="EMBL" id="JAPDFW010000125">
    <property type="protein sequence ID" value="KAJ5067561.1"/>
    <property type="molecule type" value="Genomic_DNA"/>
</dbReference>
<dbReference type="SMART" id="SM00327">
    <property type="entry name" value="VWA"/>
    <property type="match status" value="1"/>
</dbReference>
<keyword evidence="3" id="KW-1185">Reference proteome</keyword>
<evidence type="ECO:0000259" key="1">
    <source>
        <dbReference type="PROSITE" id="PS50234"/>
    </source>
</evidence>
<evidence type="ECO:0000313" key="2">
    <source>
        <dbReference type="EMBL" id="KAJ5067561.1"/>
    </source>
</evidence>